<keyword evidence="1" id="KW-0175">Coiled coil</keyword>
<comment type="caution">
    <text evidence="4">The sequence shown here is derived from an EMBL/GenBank/DDBJ whole genome shotgun (WGS) entry which is preliminary data.</text>
</comment>
<proteinExistence type="predicted"/>
<feature type="coiled-coil region" evidence="1">
    <location>
        <begin position="35"/>
        <end position="69"/>
    </location>
</feature>
<dbReference type="Proteomes" id="UP000473571">
    <property type="component" value="Unassembled WGS sequence"/>
</dbReference>
<name>A0A6L3NN73_9BURK</name>
<dbReference type="Pfam" id="PF00816">
    <property type="entry name" value="Histone_HNS"/>
    <property type="match status" value="1"/>
</dbReference>
<evidence type="ECO:0000313" key="4">
    <source>
        <dbReference type="EMBL" id="KAB0686342.1"/>
    </source>
</evidence>
<dbReference type="AlphaFoldDB" id="A0A6L3NN73"/>
<protein>
    <submittedName>
        <fullName evidence="4">H-NS histone family protein</fullName>
    </submittedName>
</protein>
<dbReference type="SUPFAM" id="SSF81273">
    <property type="entry name" value="H-NS histone-like proteins"/>
    <property type="match status" value="1"/>
</dbReference>
<evidence type="ECO:0000256" key="1">
    <source>
        <dbReference type="SAM" id="Coils"/>
    </source>
</evidence>
<feature type="region of interest" description="Disordered" evidence="2">
    <location>
        <begin position="130"/>
        <end position="163"/>
    </location>
</feature>
<feature type="compositionally biased region" description="Basic and acidic residues" evidence="2">
    <location>
        <begin position="152"/>
        <end position="163"/>
    </location>
</feature>
<dbReference type="InterPro" id="IPR027444">
    <property type="entry name" value="H-NS_C_dom"/>
</dbReference>
<feature type="region of interest" description="Disordered" evidence="2">
    <location>
        <begin position="95"/>
        <end position="118"/>
    </location>
</feature>
<evidence type="ECO:0000256" key="2">
    <source>
        <dbReference type="SAM" id="MobiDB-lite"/>
    </source>
</evidence>
<dbReference type="GO" id="GO:0003677">
    <property type="term" value="F:DNA binding"/>
    <property type="evidence" value="ECO:0007669"/>
    <property type="project" value="InterPro"/>
</dbReference>
<dbReference type="SMART" id="SM00528">
    <property type="entry name" value="HNS"/>
    <property type="match status" value="1"/>
</dbReference>
<feature type="domain" description="DNA-binding protein H-NS-like C-terminal" evidence="3">
    <location>
        <begin position="91"/>
        <end position="131"/>
    </location>
</feature>
<accession>A0A6L3NN73</accession>
<evidence type="ECO:0000259" key="3">
    <source>
        <dbReference type="SMART" id="SM00528"/>
    </source>
</evidence>
<dbReference type="Gene3D" id="4.10.430.30">
    <property type="match status" value="1"/>
</dbReference>
<evidence type="ECO:0000313" key="5">
    <source>
        <dbReference type="Proteomes" id="UP000473571"/>
    </source>
</evidence>
<dbReference type="EMBL" id="VZOL01000004">
    <property type="protein sequence ID" value="KAB0686342.1"/>
    <property type="molecule type" value="Genomic_DNA"/>
</dbReference>
<sequence>MYRALFVDRCPGGGALRRTVAASCRNRMLDEGDIMSRYRTLLERYEKLKSEIERERAMEKDRLENLVAARVRAVLQEFGFDFEVIPRNARTLDRSRRPAPKYWNPATGQTWSGRGRPPAWMVGEDRERYRIPGTGDEQGATPNASLIDDDPDALRRAHNREEQ</sequence>
<organism evidence="4 5">
    <name type="scientific">Burkholderia territorii</name>
    <dbReference type="NCBI Taxonomy" id="1503055"/>
    <lineage>
        <taxon>Bacteria</taxon>
        <taxon>Pseudomonadati</taxon>
        <taxon>Pseudomonadota</taxon>
        <taxon>Betaproteobacteria</taxon>
        <taxon>Burkholderiales</taxon>
        <taxon>Burkholderiaceae</taxon>
        <taxon>Burkholderia</taxon>
        <taxon>Burkholderia cepacia complex</taxon>
    </lineage>
</organism>
<reference evidence="4 5" key="1">
    <citation type="submission" date="2019-09" db="EMBL/GenBank/DDBJ databases">
        <title>Draft genome sequences of 48 bacterial type strains from the CCUG.</title>
        <authorList>
            <person name="Tunovic T."/>
            <person name="Pineiro-Iglesias B."/>
            <person name="Unosson C."/>
            <person name="Inganas E."/>
            <person name="Ohlen M."/>
            <person name="Cardew S."/>
            <person name="Jensie-Markopoulos S."/>
            <person name="Salva-Serra F."/>
            <person name="Jaen-Luchoro D."/>
            <person name="Karlsson R."/>
            <person name="Svensson-Stadler L."/>
            <person name="Chun J."/>
            <person name="Moore E."/>
        </authorList>
    </citation>
    <scope>NUCLEOTIDE SEQUENCE [LARGE SCALE GENOMIC DNA]</scope>
    <source>
        <strain evidence="4 5">CCUG 65687</strain>
    </source>
</reference>
<gene>
    <name evidence="4" type="ORF">F7R13_00995</name>
</gene>